<gene>
    <name evidence="2" type="ORF">GCM10010909_24400</name>
</gene>
<feature type="signal peptide" evidence="1">
    <location>
        <begin position="1"/>
        <end position="27"/>
    </location>
</feature>
<sequence length="214" mass="21703">MSFNRFTKWSSHTVFVTAVLFSPLAYAAPPVSSAPDNNEINSLQLAALQLPYQALGQIRGGFDVKPGLSISFAFQQVDYQGKTVIQSILVPLTTLTSGSGGAIASVTGGGTTTLTQQGAGDPTVINVGGNTIQVPAGTSSITLSSSINQGASVVISSLGGGGISNIISNTANNMMLSQVTTMNVEITGMSQWLAQQGSGLGAVGGAFGNLGFSR</sequence>
<keyword evidence="1" id="KW-0732">Signal</keyword>
<keyword evidence="3" id="KW-1185">Reference proteome</keyword>
<evidence type="ECO:0000256" key="1">
    <source>
        <dbReference type="SAM" id="SignalP"/>
    </source>
</evidence>
<comment type="caution">
    <text evidence="2">The sequence shown here is derived from an EMBL/GenBank/DDBJ whole genome shotgun (WGS) entry which is preliminary data.</text>
</comment>
<organism evidence="2 3">
    <name type="scientific">Acidocella aquatica</name>
    <dbReference type="NCBI Taxonomy" id="1922313"/>
    <lineage>
        <taxon>Bacteria</taxon>
        <taxon>Pseudomonadati</taxon>
        <taxon>Pseudomonadota</taxon>
        <taxon>Alphaproteobacteria</taxon>
        <taxon>Acetobacterales</taxon>
        <taxon>Acidocellaceae</taxon>
        <taxon>Acidocella</taxon>
    </lineage>
</organism>
<feature type="chain" id="PRO_5046771175" evidence="1">
    <location>
        <begin position="28"/>
        <end position="214"/>
    </location>
</feature>
<accession>A0ABQ6A6F1</accession>
<evidence type="ECO:0000313" key="3">
    <source>
        <dbReference type="Proteomes" id="UP001156641"/>
    </source>
</evidence>
<evidence type="ECO:0000313" key="2">
    <source>
        <dbReference type="EMBL" id="GLR67759.1"/>
    </source>
</evidence>
<name>A0ABQ6A6F1_9PROT</name>
<reference evidence="3" key="1">
    <citation type="journal article" date="2019" name="Int. J. Syst. Evol. Microbiol.">
        <title>The Global Catalogue of Microorganisms (GCM) 10K type strain sequencing project: providing services to taxonomists for standard genome sequencing and annotation.</title>
        <authorList>
            <consortium name="The Broad Institute Genomics Platform"/>
            <consortium name="The Broad Institute Genome Sequencing Center for Infectious Disease"/>
            <person name="Wu L."/>
            <person name="Ma J."/>
        </authorList>
    </citation>
    <scope>NUCLEOTIDE SEQUENCE [LARGE SCALE GENOMIC DNA]</scope>
    <source>
        <strain evidence="3">NBRC 112502</strain>
    </source>
</reference>
<proteinExistence type="predicted"/>
<dbReference type="RefSeq" id="WP_284258508.1">
    <property type="nucleotide sequence ID" value="NZ_BSOS01000067.1"/>
</dbReference>
<dbReference type="EMBL" id="BSOS01000067">
    <property type="protein sequence ID" value="GLR67759.1"/>
    <property type="molecule type" value="Genomic_DNA"/>
</dbReference>
<dbReference type="Proteomes" id="UP001156641">
    <property type="component" value="Unassembled WGS sequence"/>
</dbReference>
<protein>
    <submittedName>
        <fullName evidence="2">Uncharacterized protein</fullName>
    </submittedName>
</protein>